<accession>A0A5B8IWZ6</accession>
<name>A0A5B8IWZ6_9RHOB</name>
<evidence type="ECO:0000256" key="3">
    <source>
        <dbReference type="ARBA" id="ARBA00022692"/>
    </source>
</evidence>
<dbReference type="SUPFAM" id="SSF103481">
    <property type="entry name" value="Multidrug resistance efflux transporter EmrE"/>
    <property type="match status" value="2"/>
</dbReference>
<dbReference type="GO" id="GO:0016020">
    <property type="term" value="C:membrane"/>
    <property type="evidence" value="ECO:0007669"/>
    <property type="project" value="UniProtKB-SubCell"/>
</dbReference>
<feature type="transmembrane region" description="Helical" evidence="6">
    <location>
        <begin position="112"/>
        <end position="129"/>
    </location>
</feature>
<comment type="subcellular location">
    <subcellularLocation>
        <location evidence="1">Membrane</location>
        <topology evidence="1">Multi-pass membrane protein</topology>
    </subcellularLocation>
</comment>
<dbReference type="EMBL" id="CP042261">
    <property type="protein sequence ID" value="QDY70234.1"/>
    <property type="molecule type" value="Genomic_DNA"/>
</dbReference>
<dbReference type="OrthoDB" id="9810329at2"/>
<dbReference type="Proteomes" id="UP000318483">
    <property type="component" value="Chromosome"/>
</dbReference>
<reference evidence="8 9" key="1">
    <citation type="submission" date="2019-07" db="EMBL/GenBank/DDBJ databases">
        <title>Litoreibacter alkalisoli sp. nov., isolated from saline-alkaline soil.</title>
        <authorList>
            <person name="Wang S."/>
            <person name="Xu L."/>
            <person name="Xing Y.-T."/>
            <person name="Sun J.-Q."/>
        </authorList>
    </citation>
    <scope>NUCLEOTIDE SEQUENCE [LARGE SCALE GENOMIC DNA]</scope>
    <source>
        <strain evidence="8 9">LN3S51</strain>
    </source>
</reference>
<dbReference type="InterPro" id="IPR000620">
    <property type="entry name" value="EamA_dom"/>
</dbReference>
<evidence type="ECO:0000256" key="6">
    <source>
        <dbReference type="SAM" id="Phobius"/>
    </source>
</evidence>
<feature type="transmembrane region" description="Helical" evidence="6">
    <location>
        <begin position="168"/>
        <end position="186"/>
    </location>
</feature>
<keyword evidence="9" id="KW-1185">Reference proteome</keyword>
<keyword evidence="3 6" id="KW-0812">Transmembrane</keyword>
<sequence length="288" mass="31407">MLGTIASFSAMAVAGRQVSFALDTFEIMTYRSLVGLIVVWTALTVTRRWSQVSTRNWKTQVFRNITHFTGQNLWFFAIASVPLAQVFALEFTSPLWVVLLSPLFLGEQLTRTRLATVVIGFVGILIVTRPTPETINIGIMTAASAAIFFALTNMITKRLTRTETVASIMFWLTGTQLIFGLISAGHDGYIALPDATTAPYLVVIGVAGLMAHFCLTTALSLAPASVVTPIDFARLPVIAVLGMLLFNEAIDPFVILGGAIIFAANYFGLVMERRRRRIAATQVNATNL</sequence>
<evidence type="ECO:0000256" key="1">
    <source>
        <dbReference type="ARBA" id="ARBA00004141"/>
    </source>
</evidence>
<comment type="similarity">
    <text evidence="2">Belongs to the drug/metabolite transporter (DMT) superfamily. 10 TMS drug/metabolite exporter (DME) (TC 2.A.7.3) family.</text>
</comment>
<evidence type="ECO:0000256" key="5">
    <source>
        <dbReference type="ARBA" id="ARBA00023136"/>
    </source>
</evidence>
<evidence type="ECO:0000259" key="7">
    <source>
        <dbReference type="Pfam" id="PF00892"/>
    </source>
</evidence>
<dbReference type="PANTHER" id="PTHR22911:SF6">
    <property type="entry name" value="SOLUTE CARRIER FAMILY 35 MEMBER G1"/>
    <property type="match status" value="1"/>
</dbReference>
<evidence type="ECO:0000313" key="9">
    <source>
        <dbReference type="Proteomes" id="UP000318483"/>
    </source>
</evidence>
<gene>
    <name evidence="8" type="ORF">FPZ52_04360</name>
</gene>
<protein>
    <submittedName>
        <fullName evidence="8">DMT family transporter</fullName>
    </submittedName>
</protein>
<proteinExistence type="inferred from homology"/>
<dbReference type="AlphaFoldDB" id="A0A5B8IWZ6"/>
<dbReference type="Gene3D" id="1.10.3730.20">
    <property type="match status" value="1"/>
</dbReference>
<keyword evidence="4 6" id="KW-1133">Transmembrane helix</keyword>
<evidence type="ECO:0000313" key="8">
    <source>
        <dbReference type="EMBL" id="QDY70234.1"/>
    </source>
</evidence>
<feature type="domain" description="EamA" evidence="7">
    <location>
        <begin position="2"/>
        <end position="128"/>
    </location>
</feature>
<dbReference type="PANTHER" id="PTHR22911">
    <property type="entry name" value="ACYL-MALONYL CONDENSING ENZYME-RELATED"/>
    <property type="match status" value="1"/>
</dbReference>
<dbReference type="KEGG" id="lit:FPZ52_04360"/>
<feature type="transmembrane region" description="Helical" evidence="6">
    <location>
        <begin position="31"/>
        <end position="49"/>
    </location>
</feature>
<feature type="transmembrane region" description="Helical" evidence="6">
    <location>
        <begin position="252"/>
        <end position="271"/>
    </location>
</feature>
<feature type="transmembrane region" description="Helical" evidence="6">
    <location>
        <begin position="198"/>
        <end position="219"/>
    </location>
</feature>
<dbReference type="InterPro" id="IPR037185">
    <property type="entry name" value="EmrE-like"/>
</dbReference>
<evidence type="ECO:0000256" key="2">
    <source>
        <dbReference type="ARBA" id="ARBA00009853"/>
    </source>
</evidence>
<feature type="transmembrane region" description="Helical" evidence="6">
    <location>
        <begin position="135"/>
        <end position="156"/>
    </location>
</feature>
<feature type="transmembrane region" description="Helical" evidence="6">
    <location>
        <begin position="61"/>
        <end position="81"/>
    </location>
</feature>
<dbReference type="Pfam" id="PF00892">
    <property type="entry name" value="EamA"/>
    <property type="match status" value="2"/>
</dbReference>
<feature type="domain" description="EamA" evidence="7">
    <location>
        <begin position="137"/>
        <end position="264"/>
    </location>
</feature>
<organism evidence="8 9">
    <name type="scientific">Qingshengfaniella alkalisoli</name>
    <dbReference type="NCBI Taxonomy" id="2599296"/>
    <lineage>
        <taxon>Bacteria</taxon>
        <taxon>Pseudomonadati</taxon>
        <taxon>Pseudomonadota</taxon>
        <taxon>Alphaproteobacteria</taxon>
        <taxon>Rhodobacterales</taxon>
        <taxon>Paracoccaceae</taxon>
        <taxon>Qingshengfaniella</taxon>
    </lineage>
</organism>
<keyword evidence="5 6" id="KW-0472">Membrane</keyword>
<evidence type="ECO:0000256" key="4">
    <source>
        <dbReference type="ARBA" id="ARBA00022989"/>
    </source>
</evidence>